<comment type="caution">
    <text evidence="2">The sequence shown here is derived from an EMBL/GenBank/DDBJ whole genome shotgun (WGS) entry which is preliminary data.</text>
</comment>
<name>A0A849BFB2_9BURK</name>
<protein>
    <submittedName>
        <fullName evidence="2">Polysaccharide deacetylase family protein</fullName>
    </submittedName>
</protein>
<dbReference type="Pfam" id="PF01522">
    <property type="entry name" value="Polysacc_deac_1"/>
    <property type="match status" value="1"/>
</dbReference>
<reference evidence="2 3" key="1">
    <citation type="submission" date="2020-05" db="EMBL/GenBank/DDBJ databases">
        <title>MicrobeNet Type strains.</title>
        <authorList>
            <person name="Nicholson A.C."/>
        </authorList>
    </citation>
    <scope>NUCLEOTIDE SEQUENCE [LARGE SCALE GENOMIC DNA]</scope>
    <source>
        <strain evidence="2 3">ATCC 700815</strain>
    </source>
</reference>
<dbReference type="AlphaFoldDB" id="A0A849BFB2"/>
<dbReference type="InterPro" id="IPR050248">
    <property type="entry name" value="Polysacc_deacetylase_ArnD"/>
</dbReference>
<dbReference type="PROSITE" id="PS51677">
    <property type="entry name" value="NODB"/>
    <property type="match status" value="1"/>
</dbReference>
<dbReference type="Gene3D" id="3.20.20.370">
    <property type="entry name" value="Glycoside hydrolase/deacetylase"/>
    <property type="match status" value="1"/>
</dbReference>
<dbReference type="Proteomes" id="UP000542973">
    <property type="component" value="Unassembled WGS sequence"/>
</dbReference>
<dbReference type="RefSeq" id="WP_053824669.1">
    <property type="nucleotide sequence ID" value="NZ_BAAAEB010000025.1"/>
</dbReference>
<organism evidence="2 3">
    <name type="scientific">Cupriavidus gilardii</name>
    <dbReference type="NCBI Taxonomy" id="82541"/>
    <lineage>
        <taxon>Bacteria</taxon>
        <taxon>Pseudomonadati</taxon>
        <taxon>Pseudomonadota</taxon>
        <taxon>Betaproteobacteria</taxon>
        <taxon>Burkholderiales</taxon>
        <taxon>Burkholderiaceae</taxon>
        <taxon>Cupriavidus</taxon>
    </lineage>
</organism>
<feature type="domain" description="NodB homology" evidence="1">
    <location>
        <begin position="89"/>
        <end position="276"/>
    </location>
</feature>
<dbReference type="GO" id="GO:0016810">
    <property type="term" value="F:hydrolase activity, acting on carbon-nitrogen (but not peptide) bonds"/>
    <property type="evidence" value="ECO:0007669"/>
    <property type="project" value="InterPro"/>
</dbReference>
<proteinExistence type="predicted"/>
<evidence type="ECO:0000259" key="1">
    <source>
        <dbReference type="PROSITE" id="PS51677"/>
    </source>
</evidence>
<sequence>MRNSCPGPQSTASTAAPGTIRSWRPSALIGGAAAVHLGAVAAVLAQPATLPWAAGTVVAANLLLAGAGLWPRSTLLGPNLLRLPPSAGHSIALTFDDGPNPEVTPAVLDLLDAHGARATFFCIGERALRHPDLVADIVRRGHAIENHTQHHWLHFSTFGPGRITKEVGEAQRLLTELTGQVPRFFRAPAGLRNPLLEPALCRHGLRLASWTRRGFDTFRGGDPDKVEARLLKDLAARDILLMHDGNPGTDRAGTPMILVVLPRVLRAIDRAALRYVTLREAVPA</sequence>
<dbReference type="GO" id="GO:0005975">
    <property type="term" value="P:carbohydrate metabolic process"/>
    <property type="evidence" value="ECO:0007669"/>
    <property type="project" value="InterPro"/>
</dbReference>
<dbReference type="InterPro" id="IPR002509">
    <property type="entry name" value="NODB_dom"/>
</dbReference>
<dbReference type="PANTHER" id="PTHR10587">
    <property type="entry name" value="GLYCOSYL TRANSFERASE-RELATED"/>
    <property type="match status" value="1"/>
</dbReference>
<dbReference type="EMBL" id="JABEMD010000034">
    <property type="protein sequence ID" value="NNH12808.1"/>
    <property type="molecule type" value="Genomic_DNA"/>
</dbReference>
<dbReference type="InterPro" id="IPR011330">
    <property type="entry name" value="Glyco_hydro/deAcase_b/a-brl"/>
</dbReference>
<evidence type="ECO:0000313" key="2">
    <source>
        <dbReference type="EMBL" id="NNH12808.1"/>
    </source>
</evidence>
<dbReference type="CDD" id="cd10917">
    <property type="entry name" value="CE4_NodB_like_6s_7s"/>
    <property type="match status" value="1"/>
</dbReference>
<evidence type="ECO:0000313" key="3">
    <source>
        <dbReference type="Proteomes" id="UP000542973"/>
    </source>
</evidence>
<accession>A0A849BFB2</accession>
<dbReference type="SUPFAM" id="SSF88713">
    <property type="entry name" value="Glycoside hydrolase/deacetylase"/>
    <property type="match status" value="1"/>
</dbReference>
<dbReference type="PANTHER" id="PTHR10587:SF137">
    <property type="entry name" value="4-DEOXY-4-FORMAMIDO-L-ARABINOSE-PHOSPHOUNDECAPRENOL DEFORMYLASE ARND-RELATED"/>
    <property type="match status" value="1"/>
</dbReference>
<gene>
    <name evidence="2" type="ORF">HLB16_18215</name>
</gene>